<name>A0A672Q0T8_SINGR</name>
<evidence type="ECO:0000256" key="1">
    <source>
        <dbReference type="ARBA" id="ARBA00022737"/>
    </source>
</evidence>
<dbReference type="AlphaFoldDB" id="A0A672Q0T8"/>
<keyword evidence="1" id="KW-0677">Repeat</keyword>
<dbReference type="InterPro" id="IPR002110">
    <property type="entry name" value="Ankyrin_rpt"/>
</dbReference>
<feature type="repeat" description="ANK" evidence="3">
    <location>
        <begin position="313"/>
        <end position="345"/>
    </location>
</feature>
<feature type="repeat" description="ANK" evidence="3">
    <location>
        <begin position="181"/>
        <end position="213"/>
    </location>
</feature>
<feature type="repeat" description="ANK" evidence="3">
    <location>
        <begin position="247"/>
        <end position="279"/>
    </location>
</feature>
<reference evidence="4" key="1">
    <citation type="submission" date="2025-08" db="UniProtKB">
        <authorList>
            <consortium name="Ensembl"/>
        </authorList>
    </citation>
    <scope>IDENTIFICATION</scope>
</reference>
<feature type="repeat" description="ANK" evidence="3">
    <location>
        <begin position="70"/>
        <end position="91"/>
    </location>
</feature>
<sequence>PSTDVQHHCARGKELQDAKHLDLERRARAKLNLKDREGRTALHRASERGHTAVALALAKAGADIHATDQMSKTPLHLAAQNGHESTVKALVHEEKKSLKNQTTVLHMAANEDDATLAQVLLRNGALVDTRDGRRKTALYHAVRHGNEKTATVLLKYVQKNLDGVVAALIDHGADVNSCNELGYTPMLLAAEMGNPALMALLLRVGAQINSVTQDGLTPLHLASQSGHTEAVAQLLEGKADIHVKDKQGRTALHCAAAQGEVSVIQLLLAAGSDANATEKEKKTPLHLAAMEGHTKAVSVLLAGKAKVGAKDMDGCSPLHHTARNGKERAAGVLLASGKTKNVDDKNVWRRTPLHLAAEHGHELLVGLLLENGAKINSMDNNKDTPLHCACRDGRVGTVQRLINWTNGERANLQATNNVNKTALQVAEAEETQAHQNISTLLKRKMFFVK</sequence>
<feature type="repeat" description="ANK" evidence="3">
    <location>
        <begin position="37"/>
        <end position="69"/>
    </location>
</feature>
<evidence type="ECO:0000313" key="5">
    <source>
        <dbReference type="Proteomes" id="UP000472262"/>
    </source>
</evidence>
<dbReference type="Proteomes" id="UP000472262">
    <property type="component" value="Unassembled WGS sequence"/>
</dbReference>
<dbReference type="PANTHER" id="PTHR24198">
    <property type="entry name" value="ANKYRIN REPEAT AND PROTEIN KINASE DOMAIN-CONTAINING PROTEIN"/>
    <property type="match status" value="1"/>
</dbReference>
<dbReference type="Gene3D" id="1.25.40.20">
    <property type="entry name" value="Ankyrin repeat-containing domain"/>
    <property type="match status" value="6"/>
</dbReference>
<protein>
    <submittedName>
        <fullName evidence="4">Ankyrin-1-like</fullName>
    </submittedName>
</protein>
<dbReference type="Pfam" id="PF00023">
    <property type="entry name" value="Ank"/>
    <property type="match status" value="1"/>
</dbReference>
<dbReference type="PROSITE" id="PS50297">
    <property type="entry name" value="ANK_REP_REGION"/>
    <property type="match status" value="8"/>
</dbReference>
<dbReference type="SMART" id="SM00248">
    <property type="entry name" value="ANK"/>
    <property type="match status" value="11"/>
</dbReference>
<evidence type="ECO:0000256" key="3">
    <source>
        <dbReference type="PROSITE-ProRule" id="PRU00023"/>
    </source>
</evidence>
<gene>
    <name evidence="4" type="primary">caiap</name>
</gene>
<dbReference type="PRINTS" id="PR01415">
    <property type="entry name" value="ANKYRIN"/>
</dbReference>
<organism evidence="4 5">
    <name type="scientific">Sinocyclocheilus grahami</name>
    <name type="common">Dianchi golden-line fish</name>
    <name type="synonym">Barbus grahami</name>
    <dbReference type="NCBI Taxonomy" id="75366"/>
    <lineage>
        <taxon>Eukaryota</taxon>
        <taxon>Metazoa</taxon>
        <taxon>Chordata</taxon>
        <taxon>Craniata</taxon>
        <taxon>Vertebrata</taxon>
        <taxon>Euteleostomi</taxon>
        <taxon>Actinopterygii</taxon>
        <taxon>Neopterygii</taxon>
        <taxon>Teleostei</taxon>
        <taxon>Ostariophysi</taxon>
        <taxon>Cypriniformes</taxon>
        <taxon>Cyprinidae</taxon>
        <taxon>Cyprininae</taxon>
        <taxon>Sinocyclocheilus</taxon>
    </lineage>
</organism>
<evidence type="ECO:0000256" key="2">
    <source>
        <dbReference type="ARBA" id="ARBA00023043"/>
    </source>
</evidence>
<dbReference type="InterPro" id="IPR036770">
    <property type="entry name" value="Ankyrin_rpt-contain_sf"/>
</dbReference>
<proteinExistence type="predicted"/>
<accession>A0A672Q0T8</accession>
<feature type="repeat" description="ANK" evidence="3">
    <location>
        <begin position="280"/>
        <end position="312"/>
    </location>
</feature>
<feature type="repeat" description="ANK" evidence="3">
    <location>
        <begin position="348"/>
        <end position="380"/>
    </location>
</feature>
<feature type="repeat" description="ANK" evidence="3">
    <location>
        <begin position="100"/>
        <end position="132"/>
    </location>
</feature>
<dbReference type="Pfam" id="PF12796">
    <property type="entry name" value="Ank_2"/>
    <property type="match status" value="3"/>
</dbReference>
<reference evidence="4" key="2">
    <citation type="submission" date="2025-09" db="UniProtKB">
        <authorList>
            <consortium name="Ensembl"/>
        </authorList>
    </citation>
    <scope>IDENTIFICATION</scope>
</reference>
<evidence type="ECO:0000313" key="4">
    <source>
        <dbReference type="Ensembl" id="ENSSGRP00000069836.1"/>
    </source>
</evidence>
<dbReference type="SUPFAM" id="SSF48403">
    <property type="entry name" value="Ankyrin repeat"/>
    <property type="match status" value="2"/>
</dbReference>
<dbReference type="Pfam" id="PF13637">
    <property type="entry name" value="Ank_4"/>
    <property type="match status" value="1"/>
</dbReference>
<keyword evidence="2 3" id="KW-0040">ANK repeat</keyword>
<dbReference type="PROSITE" id="PS50088">
    <property type="entry name" value="ANK_REPEAT"/>
    <property type="match status" value="9"/>
</dbReference>
<keyword evidence="5" id="KW-1185">Reference proteome</keyword>
<dbReference type="Ensembl" id="ENSSGRT00000074401.1">
    <property type="protein sequence ID" value="ENSSGRP00000069836.1"/>
    <property type="gene ID" value="ENSSGRG00000035760.1"/>
</dbReference>
<feature type="repeat" description="ANK" evidence="3">
    <location>
        <begin position="214"/>
        <end position="246"/>
    </location>
</feature>
<dbReference type="PANTHER" id="PTHR24198:SF194">
    <property type="entry name" value="INVERSIN-A"/>
    <property type="match status" value="1"/>
</dbReference>